<dbReference type="InterPro" id="IPR038721">
    <property type="entry name" value="IS701-like_DDE_dom"/>
</dbReference>
<evidence type="ECO:0000256" key="1">
    <source>
        <dbReference type="SAM" id="MobiDB-lite"/>
    </source>
</evidence>
<evidence type="ECO:0000313" key="4">
    <source>
        <dbReference type="Proteomes" id="UP001431313"/>
    </source>
</evidence>
<feature type="region of interest" description="Disordered" evidence="1">
    <location>
        <begin position="412"/>
        <end position="456"/>
    </location>
</feature>
<feature type="region of interest" description="Disordered" evidence="1">
    <location>
        <begin position="265"/>
        <end position="315"/>
    </location>
</feature>
<dbReference type="PANTHER" id="PTHR33627">
    <property type="entry name" value="TRANSPOSASE"/>
    <property type="match status" value="1"/>
</dbReference>
<name>A0ABT2CMJ5_9ACTN</name>
<dbReference type="Proteomes" id="UP001431313">
    <property type="component" value="Unassembled WGS sequence"/>
</dbReference>
<feature type="compositionally biased region" description="Low complexity" evidence="1">
    <location>
        <begin position="284"/>
        <end position="294"/>
    </location>
</feature>
<accession>A0ABT2CMJ5</accession>
<organism evidence="3 4">
    <name type="scientific">Streptomyces pyxinae</name>
    <dbReference type="NCBI Taxonomy" id="2970734"/>
    <lineage>
        <taxon>Bacteria</taxon>
        <taxon>Bacillati</taxon>
        <taxon>Actinomycetota</taxon>
        <taxon>Actinomycetes</taxon>
        <taxon>Kitasatosporales</taxon>
        <taxon>Streptomycetaceae</taxon>
        <taxon>Streptomyces</taxon>
    </lineage>
</organism>
<proteinExistence type="predicted"/>
<dbReference type="EMBL" id="JANUGQ010000024">
    <property type="protein sequence ID" value="MCS0638643.1"/>
    <property type="molecule type" value="Genomic_DNA"/>
</dbReference>
<dbReference type="PANTHER" id="PTHR33627:SF1">
    <property type="entry name" value="TRANSPOSASE"/>
    <property type="match status" value="1"/>
</dbReference>
<dbReference type="Pfam" id="PF13546">
    <property type="entry name" value="DDE_5"/>
    <property type="match status" value="1"/>
</dbReference>
<sequence>MTTNRMKPSPYHSVSLSEFSEDVFGHLPRQDQRRWAETYLRGLLDTPGKKSVRRMAAAIAAGPTAAQSLHQFVSASPWLWDPARRTLGRWTEQRATVRAWSVVPVVAPKRGEHSVGVHRHFDAAAGRVVNCQVWAGLVLCTDRGDVPVDWRLFLPERWRDDPQRRERARIPAWGDSRPPWLLGLDLTDAWTAHTGAPPVPVVADVRGFGDAAALVNGLSVRCHRFVVGVPESLMVCPGPSPGPRRPERAALAAGLLCAGDHALQRSVPGAPAGRPAEPGPSGPSGPRAGRAAGTGPSGGQEDRSPAGGLWTLSGPAHLPGSHHTVRLLAQWGPRQARPDHIWLTNLVHAELADLVALVGAQTGADRTVRVLRSRFGLLDFEGRSFPGWHHHMTLVSAAYGWYRLSAPAYPRRTRRTARPARPPTLRGRAVTPDRPGGPAGLTAGPVTGIATAPAGK</sequence>
<comment type="caution">
    <text evidence="3">The sequence shown here is derived from an EMBL/GenBank/DDBJ whole genome shotgun (WGS) entry which is preliminary data.</text>
</comment>
<keyword evidence="4" id="KW-1185">Reference proteome</keyword>
<protein>
    <submittedName>
        <fullName evidence="3">Transposase</fullName>
    </submittedName>
</protein>
<evidence type="ECO:0000313" key="3">
    <source>
        <dbReference type="EMBL" id="MCS0638643.1"/>
    </source>
</evidence>
<dbReference type="InterPro" id="IPR039365">
    <property type="entry name" value="IS701-like"/>
</dbReference>
<feature type="domain" description="Transposase IS701-like DDE" evidence="2">
    <location>
        <begin position="23"/>
        <end position="244"/>
    </location>
</feature>
<gene>
    <name evidence="3" type="ORF">NX801_23895</name>
</gene>
<reference evidence="3" key="1">
    <citation type="submission" date="2022-08" db="EMBL/GenBank/DDBJ databases">
        <authorList>
            <person name="Somphong A."/>
            <person name="Phongsopitanun W."/>
        </authorList>
    </citation>
    <scope>NUCLEOTIDE SEQUENCE</scope>
    <source>
        <strain evidence="3">LP05-1</strain>
    </source>
</reference>
<evidence type="ECO:0000259" key="2">
    <source>
        <dbReference type="Pfam" id="PF13546"/>
    </source>
</evidence>